<dbReference type="SUPFAM" id="SSF51055">
    <property type="entry name" value="Carbohydrate binding domain"/>
    <property type="match status" value="1"/>
</dbReference>
<dbReference type="InterPro" id="IPR003610">
    <property type="entry name" value="CBM5/12"/>
</dbReference>
<dbReference type="EMBL" id="FNGF01000002">
    <property type="protein sequence ID" value="SDK89547.1"/>
    <property type="molecule type" value="Genomic_DNA"/>
</dbReference>
<dbReference type="RefSeq" id="WP_218126352.1">
    <property type="nucleotide sequence ID" value="NZ_FNGF01000002.1"/>
</dbReference>
<gene>
    <name evidence="9" type="ORF">SAMN05216298_1900</name>
</gene>
<evidence type="ECO:0000313" key="9">
    <source>
        <dbReference type="EMBL" id="SDK89547.1"/>
    </source>
</evidence>
<keyword evidence="3 5" id="KW-0378">Hydrolase</keyword>
<feature type="domain" description="Chitin-binding type-3" evidence="8">
    <location>
        <begin position="376"/>
        <end position="422"/>
    </location>
</feature>
<evidence type="ECO:0000256" key="1">
    <source>
        <dbReference type="ARBA" id="ARBA00000966"/>
    </source>
</evidence>
<evidence type="ECO:0000256" key="4">
    <source>
        <dbReference type="ARBA" id="ARBA00023295"/>
    </source>
</evidence>
<accession>A0A1G9FME3</accession>
<feature type="chain" id="PRO_5011672903" description="cellulase" evidence="7">
    <location>
        <begin position="31"/>
        <end position="422"/>
    </location>
</feature>
<keyword evidence="4 5" id="KW-0326">Glycosidase</keyword>
<dbReference type="InterPro" id="IPR036573">
    <property type="entry name" value="CBM_sf_5/12"/>
</dbReference>
<dbReference type="GO" id="GO:0008810">
    <property type="term" value="F:cellulase activity"/>
    <property type="evidence" value="ECO:0007669"/>
    <property type="project" value="UniProtKB-EC"/>
</dbReference>
<dbReference type="AlphaFoldDB" id="A0A1G9FME3"/>
<feature type="region of interest" description="Disordered" evidence="6">
    <location>
        <begin position="353"/>
        <end position="379"/>
    </location>
</feature>
<dbReference type="PANTHER" id="PTHR34142:SF1">
    <property type="entry name" value="GLYCOSIDE HYDROLASE FAMILY 5 DOMAIN-CONTAINING PROTEIN"/>
    <property type="match status" value="1"/>
</dbReference>
<evidence type="ECO:0000256" key="3">
    <source>
        <dbReference type="ARBA" id="ARBA00022801"/>
    </source>
</evidence>
<dbReference type="GO" id="GO:0005576">
    <property type="term" value="C:extracellular region"/>
    <property type="evidence" value="ECO:0007669"/>
    <property type="project" value="InterPro"/>
</dbReference>
<dbReference type="InterPro" id="IPR017853">
    <property type="entry name" value="GH"/>
</dbReference>
<dbReference type="InterPro" id="IPR001547">
    <property type="entry name" value="Glyco_hydro_5"/>
</dbReference>
<dbReference type="InterPro" id="IPR018087">
    <property type="entry name" value="Glyco_hydro_5_CS"/>
</dbReference>
<evidence type="ECO:0000313" key="10">
    <source>
        <dbReference type="Proteomes" id="UP000198662"/>
    </source>
</evidence>
<evidence type="ECO:0000259" key="8">
    <source>
        <dbReference type="SMART" id="SM00495"/>
    </source>
</evidence>
<dbReference type="GO" id="GO:0000272">
    <property type="term" value="P:polysaccharide catabolic process"/>
    <property type="evidence" value="ECO:0007669"/>
    <property type="project" value="InterPro"/>
</dbReference>
<proteinExistence type="inferred from homology"/>
<feature type="signal peptide" evidence="7">
    <location>
        <begin position="1"/>
        <end position="30"/>
    </location>
</feature>
<name>A0A1G9FME3_9ACTN</name>
<dbReference type="PROSITE" id="PS00659">
    <property type="entry name" value="GLYCOSYL_HYDROL_F5"/>
    <property type="match status" value="1"/>
</dbReference>
<protein>
    <recommendedName>
        <fullName evidence="2">cellulase</fullName>
        <ecNumber evidence="2">3.2.1.4</ecNumber>
    </recommendedName>
</protein>
<dbReference type="EC" id="3.2.1.4" evidence="2"/>
<keyword evidence="7" id="KW-0732">Signal</keyword>
<reference evidence="10" key="1">
    <citation type="submission" date="2016-10" db="EMBL/GenBank/DDBJ databases">
        <authorList>
            <person name="Varghese N."/>
            <person name="Submissions S."/>
        </authorList>
    </citation>
    <scope>NUCLEOTIDE SEQUENCE [LARGE SCALE GENOMIC DNA]</scope>
    <source>
        <strain evidence="10">CGMCC 4.3147</strain>
    </source>
</reference>
<dbReference type="Pfam" id="PF00150">
    <property type="entry name" value="Cellulase"/>
    <property type="match status" value="1"/>
</dbReference>
<evidence type="ECO:0000256" key="2">
    <source>
        <dbReference type="ARBA" id="ARBA00012601"/>
    </source>
</evidence>
<evidence type="ECO:0000256" key="7">
    <source>
        <dbReference type="SAM" id="SignalP"/>
    </source>
</evidence>
<dbReference type="SMART" id="SM00495">
    <property type="entry name" value="ChtBD3"/>
    <property type="match status" value="1"/>
</dbReference>
<dbReference type="STRING" id="380244.SAMN05216298_1900"/>
<dbReference type="SUPFAM" id="SSF51445">
    <property type="entry name" value="(Trans)glycosidases"/>
    <property type="match status" value="1"/>
</dbReference>
<dbReference type="Gene3D" id="2.10.10.20">
    <property type="entry name" value="Carbohydrate-binding module superfamily 5/12"/>
    <property type="match status" value="1"/>
</dbReference>
<evidence type="ECO:0000256" key="5">
    <source>
        <dbReference type="RuleBase" id="RU361153"/>
    </source>
</evidence>
<sequence length="422" mass="45603">MSLPPRRKRLFGLLAVLAAVAVIAPLGIGAASGEQNDGPGTADGQVAAAATPTAEHGQLSVCGTTLCDESGNPVQLRGMSTHGLQWYSQCVNDASLDALAYDWGADIVRLSMYIQEGGYETDPEGFTQRMHDLIDEVTARGQYVIVDWHMLSPGDPHFNLARAKTFFAEIASEHGDQDNIFYEVANEPSGVAWSRIKSYHEQIIPVIRQYDQDGIILLGTPDWSSLGLSGGSNEQEVIDNQVNAANIMYTFHFYAASHDDWYLDGLSRAADEIPMFVTEFGTQEYTGDGPNDFAMAQRYLDLMEDKGISWVNWNYSDDHRTGAAFEPGTCPGGPFTGAGGNLKEAGEWIRDAILDGGTSSPPTEEPTEEETTAAPSGTWKSGTAYAVGATVTYGGTTYRCLQAHTALTGWEPPNVPALWARA</sequence>
<comment type="similarity">
    <text evidence="5">Belongs to the glycosyl hydrolase 5 (cellulase A) family.</text>
</comment>
<comment type="catalytic activity">
    <reaction evidence="1">
        <text>Endohydrolysis of (1-&gt;4)-beta-D-glucosidic linkages in cellulose, lichenin and cereal beta-D-glucans.</text>
        <dbReference type="EC" id="3.2.1.4"/>
    </reaction>
</comment>
<evidence type="ECO:0000256" key="6">
    <source>
        <dbReference type="SAM" id="MobiDB-lite"/>
    </source>
</evidence>
<dbReference type="Gene3D" id="3.20.20.80">
    <property type="entry name" value="Glycosidases"/>
    <property type="match status" value="1"/>
</dbReference>
<dbReference type="GO" id="GO:0030246">
    <property type="term" value="F:carbohydrate binding"/>
    <property type="evidence" value="ECO:0007669"/>
    <property type="project" value="InterPro"/>
</dbReference>
<keyword evidence="10" id="KW-1185">Reference proteome</keyword>
<organism evidence="9 10">
    <name type="scientific">Glycomyces sambucus</name>
    <dbReference type="NCBI Taxonomy" id="380244"/>
    <lineage>
        <taxon>Bacteria</taxon>
        <taxon>Bacillati</taxon>
        <taxon>Actinomycetota</taxon>
        <taxon>Actinomycetes</taxon>
        <taxon>Glycomycetales</taxon>
        <taxon>Glycomycetaceae</taxon>
        <taxon>Glycomyces</taxon>
    </lineage>
</organism>
<dbReference type="Proteomes" id="UP000198662">
    <property type="component" value="Unassembled WGS sequence"/>
</dbReference>
<dbReference type="PANTHER" id="PTHR34142">
    <property type="entry name" value="ENDO-BETA-1,4-GLUCANASE A"/>
    <property type="match status" value="1"/>
</dbReference>
<dbReference type="Pfam" id="PF02839">
    <property type="entry name" value="CBM_5_12"/>
    <property type="match status" value="1"/>
</dbReference>
<dbReference type="CDD" id="cd12214">
    <property type="entry name" value="ChiA1_BD"/>
    <property type="match status" value="1"/>
</dbReference>